<dbReference type="InterPro" id="IPR003439">
    <property type="entry name" value="ABC_transporter-like_ATP-bd"/>
</dbReference>
<dbReference type="Gene3D" id="3.40.50.300">
    <property type="entry name" value="P-loop containing nucleotide triphosphate hydrolases"/>
    <property type="match status" value="1"/>
</dbReference>
<dbReference type="FunFam" id="3.40.50.300:FF:000032">
    <property type="entry name" value="Export ABC transporter ATP-binding protein"/>
    <property type="match status" value="1"/>
</dbReference>
<dbReference type="InterPro" id="IPR017911">
    <property type="entry name" value="MacB-like_ATP-bd"/>
</dbReference>
<dbReference type="SMART" id="SM00382">
    <property type="entry name" value="AAA"/>
    <property type="match status" value="1"/>
</dbReference>
<gene>
    <name evidence="5" type="ORF">MNBD_GAMMA19-715</name>
</gene>
<dbReference type="GO" id="GO:0005524">
    <property type="term" value="F:ATP binding"/>
    <property type="evidence" value="ECO:0007669"/>
    <property type="project" value="UniProtKB-KW"/>
</dbReference>
<dbReference type="Pfam" id="PF00005">
    <property type="entry name" value="ABC_tran"/>
    <property type="match status" value="1"/>
</dbReference>
<keyword evidence="3" id="KW-0067">ATP-binding</keyword>
<evidence type="ECO:0000256" key="2">
    <source>
        <dbReference type="ARBA" id="ARBA00022741"/>
    </source>
</evidence>
<keyword evidence="2" id="KW-0547">Nucleotide-binding</keyword>
<evidence type="ECO:0000256" key="1">
    <source>
        <dbReference type="ARBA" id="ARBA00022448"/>
    </source>
</evidence>
<keyword evidence="1" id="KW-0813">Transport</keyword>
<dbReference type="InterPro" id="IPR027417">
    <property type="entry name" value="P-loop_NTPase"/>
</dbReference>
<dbReference type="GO" id="GO:0022857">
    <property type="term" value="F:transmembrane transporter activity"/>
    <property type="evidence" value="ECO:0007669"/>
    <property type="project" value="TreeGrafter"/>
</dbReference>
<dbReference type="InterPro" id="IPR015854">
    <property type="entry name" value="ABC_transpr_LolD-like"/>
</dbReference>
<dbReference type="InterPro" id="IPR017871">
    <property type="entry name" value="ABC_transporter-like_CS"/>
</dbReference>
<protein>
    <submittedName>
        <fullName evidence="5">ABC-type antimicrobial peptide transport system, ATPase component</fullName>
    </submittedName>
</protein>
<dbReference type="PROSITE" id="PS50893">
    <property type="entry name" value="ABC_TRANSPORTER_2"/>
    <property type="match status" value="1"/>
</dbReference>
<sequence length="236" mass="25895">MARADRHQMIQLHNIHKSYQRGSLLVPVLRNVSVNIKKGEFVAIMGPSGSGKSTLLNILGCLDTADSGSYTLDSKIIQGASEDDLAAIRNHWLGFVFQSFNLIPRIDARYNVELPMVYAGVLPSVRQKRALAALKIVGLADRATHIPAHLSGGQQQRVAIARAIVNDPEIIIADEPTGALDSQASHEIMHLFQQLQASGKTIVMVTHEDEVAAFAQRIIRVRDGEIADNQNEHIQK</sequence>
<reference evidence="5" key="1">
    <citation type="submission" date="2018-06" db="EMBL/GenBank/DDBJ databases">
        <authorList>
            <person name="Zhirakovskaya E."/>
        </authorList>
    </citation>
    <scope>NUCLEOTIDE SEQUENCE</scope>
</reference>
<dbReference type="CDD" id="cd03255">
    <property type="entry name" value="ABC_MJ0796_LolCDE_FtsE"/>
    <property type="match status" value="1"/>
</dbReference>
<accession>A0A3B1AE45</accession>
<dbReference type="EMBL" id="UOFV01000090">
    <property type="protein sequence ID" value="VAW96569.1"/>
    <property type="molecule type" value="Genomic_DNA"/>
</dbReference>
<dbReference type="GO" id="GO:0098796">
    <property type="term" value="C:membrane protein complex"/>
    <property type="evidence" value="ECO:0007669"/>
    <property type="project" value="UniProtKB-ARBA"/>
</dbReference>
<dbReference type="AlphaFoldDB" id="A0A3B1AE45"/>
<evidence type="ECO:0000256" key="3">
    <source>
        <dbReference type="ARBA" id="ARBA00022840"/>
    </source>
</evidence>
<evidence type="ECO:0000313" key="5">
    <source>
        <dbReference type="EMBL" id="VAW96569.1"/>
    </source>
</evidence>
<dbReference type="PANTHER" id="PTHR24220:SF86">
    <property type="entry name" value="ABC TRANSPORTER ABCH.1"/>
    <property type="match status" value="1"/>
</dbReference>
<evidence type="ECO:0000259" key="4">
    <source>
        <dbReference type="PROSITE" id="PS50893"/>
    </source>
</evidence>
<dbReference type="PROSITE" id="PS00211">
    <property type="entry name" value="ABC_TRANSPORTER_1"/>
    <property type="match status" value="1"/>
</dbReference>
<dbReference type="PANTHER" id="PTHR24220">
    <property type="entry name" value="IMPORT ATP-BINDING PROTEIN"/>
    <property type="match status" value="1"/>
</dbReference>
<proteinExistence type="predicted"/>
<dbReference type="SUPFAM" id="SSF52540">
    <property type="entry name" value="P-loop containing nucleoside triphosphate hydrolases"/>
    <property type="match status" value="1"/>
</dbReference>
<name>A0A3B1AE45_9ZZZZ</name>
<dbReference type="InterPro" id="IPR003593">
    <property type="entry name" value="AAA+_ATPase"/>
</dbReference>
<organism evidence="5">
    <name type="scientific">hydrothermal vent metagenome</name>
    <dbReference type="NCBI Taxonomy" id="652676"/>
    <lineage>
        <taxon>unclassified sequences</taxon>
        <taxon>metagenomes</taxon>
        <taxon>ecological metagenomes</taxon>
    </lineage>
</organism>
<feature type="domain" description="ABC transporter" evidence="4">
    <location>
        <begin position="10"/>
        <end position="234"/>
    </location>
</feature>
<dbReference type="GO" id="GO:0005886">
    <property type="term" value="C:plasma membrane"/>
    <property type="evidence" value="ECO:0007669"/>
    <property type="project" value="TreeGrafter"/>
</dbReference>
<dbReference type="GO" id="GO:0016887">
    <property type="term" value="F:ATP hydrolysis activity"/>
    <property type="evidence" value="ECO:0007669"/>
    <property type="project" value="InterPro"/>
</dbReference>